<gene>
    <name evidence="2" type="ORF">E2562_010816</name>
</gene>
<proteinExistence type="predicted"/>
<protein>
    <submittedName>
        <fullName evidence="2">Uncharacterized protein</fullName>
    </submittedName>
</protein>
<comment type="caution">
    <text evidence="2">The sequence shown here is derived from an EMBL/GenBank/DDBJ whole genome shotgun (WGS) entry which is preliminary data.</text>
</comment>
<dbReference type="EMBL" id="SPHZ02000012">
    <property type="protein sequence ID" value="KAF0888113.1"/>
    <property type="molecule type" value="Genomic_DNA"/>
</dbReference>
<dbReference type="Proteomes" id="UP000479710">
    <property type="component" value="Unassembled WGS sequence"/>
</dbReference>
<keyword evidence="3" id="KW-1185">Reference proteome</keyword>
<feature type="compositionally biased region" description="Basic and acidic residues" evidence="1">
    <location>
        <begin position="49"/>
        <end position="81"/>
    </location>
</feature>
<evidence type="ECO:0000313" key="2">
    <source>
        <dbReference type="EMBL" id="KAF0888113.1"/>
    </source>
</evidence>
<reference evidence="2 3" key="1">
    <citation type="submission" date="2019-11" db="EMBL/GenBank/DDBJ databases">
        <title>Whole genome sequence of Oryza granulata.</title>
        <authorList>
            <person name="Li W."/>
        </authorList>
    </citation>
    <scope>NUCLEOTIDE SEQUENCE [LARGE SCALE GENOMIC DNA]</scope>
    <source>
        <strain evidence="3">cv. Menghai</strain>
        <tissue evidence="2">Leaf</tissue>
    </source>
</reference>
<evidence type="ECO:0000256" key="1">
    <source>
        <dbReference type="SAM" id="MobiDB-lite"/>
    </source>
</evidence>
<feature type="region of interest" description="Disordered" evidence="1">
    <location>
        <begin position="1"/>
        <end position="81"/>
    </location>
</feature>
<accession>A0A6G1BL18</accession>
<evidence type="ECO:0000313" key="3">
    <source>
        <dbReference type="Proteomes" id="UP000479710"/>
    </source>
</evidence>
<organism evidence="2 3">
    <name type="scientific">Oryza meyeriana var. granulata</name>
    <dbReference type="NCBI Taxonomy" id="110450"/>
    <lineage>
        <taxon>Eukaryota</taxon>
        <taxon>Viridiplantae</taxon>
        <taxon>Streptophyta</taxon>
        <taxon>Embryophyta</taxon>
        <taxon>Tracheophyta</taxon>
        <taxon>Spermatophyta</taxon>
        <taxon>Magnoliopsida</taxon>
        <taxon>Liliopsida</taxon>
        <taxon>Poales</taxon>
        <taxon>Poaceae</taxon>
        <taxon>BOP clade</taxon>
        <taxon>Oryzoideae</taxon>
        <taxon>Oryzeae</taxon>
        <taxon>Oryzinae</taxon>
        <taxon>Oryza</taxon>
        <taxon>Oryza meyeriana</taxon>
    </lineage>
</organism>
<name>A0A6G1BL18_9ORYZ</name>
<dbReference type="AlphaFoldDB" id="A0A6G1BL18"/>
<feature type="compositionally biased region" description="Low complexity" evidence="1">
    <location>
        <begin position="20"/>
        <end position="36"/>
    </location>
</feature>
<sequence>MAHGASSARATQAGDGAVWAGRARPRGAQPRAAGPASGDGGGFGWLATKQRESKKMNRGTEPDRREKNNRGREKLEGKEKR</sequence>